<dbReference type="Proteomes" id="UP001374535">
    <property type="component" value="Chromosome 1"/>
</dbReference>
<dbReference type="EMBL" id="CP144700">
    <property type="protein sequence ID" value="WVZ26367.1"/>
    <property type="molecule type" value="Genomic_DNA"/>
</dbReference>
<keyword evidence="2" id="KW-1185">Reference proteome</keyword>
<evidence type="ECO:0000313" key="1">
    <source>
        <dbReference type="EMBL" id="WVZ26367.1"/>
    </source>
</evidence>
<gene>
    <name evidence="1" type="ORF">V8G54_004911</name>
</gene>
<organism evidence="1 2">
    <name type="scientific">Vigna mungo</name>
    <name type="common">Black gram</name>
    <name type="synonym">Phaseolus mungo</name>
    <dbReference type="NCBI Taxonomy" id="3915"/>
    <lineage>
        <taxon>Eukaryota</taxon>
        <taxon>Viridiplantae</taxon>
        <taxon>Streptophyta</taxon>
        <taxon>Embryophyta</taxon>
        <taxon>Tracheophyta</taxon>
        <taxon>Spermatophyta</taxon>
        <taxon>Magnoliopsida</taxon>
        <taxon>eudicotyledons</taxon>
        <taxon>Gunneridae</taxon>
        <taxon>Pentapetalae</taxon>
        <taxon>rosids</taxon>
        <taxon>fabids</taxon>
        <taxon>Fabales</taxon>
        <taxon>Fabaceae</taxon>
        <taxon>Papilionoideae</taxon>
        <taxon>50 kb inversion clade</taxon>
        <taxon>NPAAA clade</taxon>
        <taxon>indigoferoid/millettioid clade</taxon>
        <taxon>Phaseoleae</taxon>
        <taxon>Vigna</taxon>
    </lineage>
</organism>
<accession>A0AAQ3PER0</accession>
<evidence type="ECO:0000313" key="2">
    <source>
        <dbReference type="Proteomes" id="UP001374535"/>
    </source>
</evidence>
<reference evidence="1 2" key="1">
    <citation type="journal article" date="2023" name="Life. Sci Alliance">
        <title>Evolutionary insights into 3D genome organization and epigenetic landscape of Vigna mungo.</title>
        <authorList>
            <person name="Junaid A."/>
            <person name="Singh B."/>
            <person name="Bhatia S."/>
        </authorList>
    </citation>
    <scope>NUCLEOTIDE SEQUENCE [LARGE SCALE GENOMIC DNA]</scope>
    <source>
        <strain evidence="1">Urdbean</strain>
    </source>
</reference>
<name>A0AAQ3PER0_VIGMU</name>
<dbReference type="AlphaFoldDB" id="A0AAQ3PER0"/>
<protein>
    <submittedName>
        <fullName evidence="1">Uncharacterized protein</fullName>
    </submittedName>
</protein>
<proteinExistence type="predicted"/>
<sequence length="131" mass="15041">MELEFRREDSKLTNMFSEEDPMAWTVDPDLVTFSQFRVSLTRPFSRSRIWRPEKSLAPAATSVGESARRESTAVKWVRTVALRRSDQSKEVILLPCATWRAPQAASAARAEGESRPLRGNRRDFWRLKGSN</sequence>